<evidence type="ECO:0000313" key="3">
    <source>
        <dbReference type="Ensembl" id="ENSCPGP00000023656.1"/>
    </source>
</evidence>
<proteinExistence type="predicted"/>
<feature type="chain" id="PRO_5034785172" evidence="2">
    <location>
        <begin position="29"/>
        <end position="158"/>
    </location>
</feature>
<keyword evidence="4" id="KW-1185">Reference proteome</keyword>
<feature type="region of interest" description="Disordered" evidence="1">
    <location>
        <begin position="62"/>
        <end position="82"/>
    </location>
</feature>
<dbReference type="Proteomes" id="UP000694419">
    <property type="component" value="Unplaced"/>
</dbReference>
<organism evidence="3 4">
    <name type="scientific">Calidris pygmaea</name>
    <name type="common">Spoon-billed sandpiper</name>
    <dbReference type="NCBI Taxonomy" id="425635"/>
    <lineage>
        <taxon>Eukaryota</taxon>
        <taxon>Metazoa</taxon>
        <taxon>Chordata</taxon>
        <taxon>Craniata</taxon>
        <taxon>Vertebrata</taxon>
        <taxon>Euteleostomi</taxon>
        <taxon>Archelosauria</taxon>
        <taxon>Archosauria</taxon>
        <taxon>Dinosauria</taxon>
        <taxon>Saurischia</taxon>
        <taxon>Theropoda</taxon>
        <taxon>Coelurosauria</taxon>
        <taxon>Aves</taxon>
        <taxon>Neognathae</taxon>
        <taxon>Neoaves</taxon>
        <taxon>Charadriiformes</taxon>
        <taxon>Scolopacidae</taxon>
        <taxon>Calidris</taxon>
    </lineage>
</organism>
<reference evidence="3" key="1">
    <citation type="submission" date="2025-08" db="UniProtKB">
        <authorList>
            <consortium name="Ensembl"/>
        </authorList>
    </citation>
    <scope>IDENTIFICATION</scope>
</reference>
<sequence>MAPAGGCGAVRGLWVLLVVPALARVALALTEQYPTLSLLKQRQGPAGGCASAGEWAEQYSAESGESEGCCRRDRPQPRLPKGGLYRKAGEELFTRACSDRRKGDGFKLQEGRFRLDIWKKFSPMRVVKHWNRLPREVVDASSLELLKARLDAALSNLG</sequence>
<keyword evidence="2" id="KW-0732">Signal</keyword>
<accession>A0A8C3KH05</accession>
<dbReference type="Ensembl" id="ENSCPGT00000025848.1">
    <property type="protein sequence ID" value="ENSCPGP00000023656.1"/>
    <property type="gene ID" value="ENSCPGG00000016358.1"/>
</dbReference>
<evidence type="ECO:0000256" key="2">
    <source>
        <dbReference type="SAM" id="SignalP"/>
    </source>
</evidence>
<dbReference type="AlphaFoldDB" id="A0A8C3KH05"/>
<evidence type="ECO:0000256" key="1">
    <source>
        <dbReference type="SAM" id="MobiDB-lite"/>
    </source>
</evidence>
<feature type="signal peptide" evidence="2">
    <location>
        <begin position="1"/>
        <end position="28"/>
    </location>
</feature>
<name>A0A8C3KH05_9CHAR</name>
<reference evidence="3" key="2">
    <citation type="submission" date="2025-09" db="UniProtKB">
        <authorList>
            <consortium name="Ensembl"/>
        </authorList>
    </citation>
    <scope>IDENTIFICATION</scope>
</reference>
<evidence type="ECO:0000313" key="4">
    <source>
        <dbReference type="Proteomes" id="UP000694419"/>
    </source>
</evidence>
<protein>
    <submittedName>
        <fullName evidence="3">Uncharacterized protein</fullName>
    </submittedName>
</protein>